<name>A0A921ZN85_MANSE</name>
<dbReference type="EMBL" id="JH668726">
    <property type="protein sequence ID" value="KAG6461172.1"/>
    <property type="molecule type" value="Genomic_DNA"/>
</dbReference>
<proteinExistence type="predicted"/>
<feature type="signal peptide" evidence="1">
    <location>
        <begin position="1"/>
        <end position="17"/>
    </location>
</feature>
<keyword evidence="1" id="KW-0732">Signal</keyword>
<reference evidence="2" key="2">
    <citation type="submission" date="2020-12" db="EMBL/GenBank/DDBJ databases">
        <authorList>
            <person name="Kanost M."/>
        </authorList>
    </citation>
    <scope>NUCLEOTIDE SEQUENCE</scope>
</reference>
<keyword evidence="3" id="KW-1185">Reference proteome</keyword>
<dbReference type="OrthoDB" id="7277520at2759"/>
<dbReference type="Proteomes" id="UP000791440">
    <property type="component" value="Unassembled WGS sequence"/>
</dbReference>
<evidence type="ECO:0000256" key="1">
    <source>
        <dbReference type="SAM" id="SignalP"/>
    </source>
</evidence>
<protein>
    <submittedName>
        <fullName evidence="2">Uncharacterized protein</fullName>
    </submittedName>
</protein>
<organism evidence="2 3">
    <name type="scientific">Manduca sexta</name>
    <name type="common">Tobacco hawkmoth</name>
    <name type="synonym">Tobacco hornworm</name>
    <dbReference type="NCBI Taxonomy" id="7130"/>
    <lineage>
        <taxon>Eukaryota</taxon>
        <taxon>Metazoa</taxon>
        <taxon>Ecdysozoa</taxon>
        <taxon>Arthropoda</taxon>
        <taxon>Hexapoda</taxon>
        <taxon>Insecta</taxon>
        <taxon>Pterygota</taxon>
        <taxon>Neoptera</taxon>
        <taxon>Endopterygota</taxon>
        <taxon>Lepidoptera</taxon>
        <taxon>Glossata</taxon>
        <taxon>Ditrysia</taxon>
        <taxon>Bombycoidea</taxon>
        <taxon>Sphingidae</taxon>
        <taxon>Sphinginae</taxon>
        <taxon>Sphingini</taxon>
        <taxon>Manduca</taxon>
    </lineage>
</organism>
<sequence>MMQNWLLLLAAVGTVVSYPQLFQTQKFRVGIEYDHSLPMKGGSDRHRHRNNYEPFYVTITATAKNGFVISYLDVTATTDAGGTVDFNLIRGQTGSRTMVFQLISNNSDFLTYSYLAYGIREEEYRKIKNIITVPMTNKAARNDRQYAFIFFIFSYLFYSLY</sequence>
<evidence type="ECO:0000313" key="2">
    <source>
        <dbReference type="EMBL" id="KAG6461172.1"/>
    </source>
</evidence>
<dbReference type="AlphaFoldDB" id="A0A921ZN85"/>
<reference evidence="2" key="1">
    <citation type="journal article" date="2016" name="Insect Biochem. Mol. Biol.">
        <title>Multifaceted biological insights from a draft genome sequence of the tobacco hornworm moth, Manduca sexta.</title>
        <authorList>
            <person name="Kanost M.R."/>
            <person name="Arrese E.L."/>
            <person name="Cao X."/>
            <person name="Chen Y.R."/>
            <person name="Chellapilla S."/>
            <person name="Goldsmith M.R."/>
            <person name="Grosse-Wilde E."/>
            <person name="Heckel D.G."/>
            <person name="Herndon N."/>
            <person name="Jiang H."/>
            <person name="Papanicolaou A."/>
            <person name="Qu J."/>
            <person name="Soulages J.L."/>
            <person name="Vogel H."/>
            <person name="Walters J."/>
            <person name="Waterhouse R.M."/>
            <person name="Ahn S.J."/>
            <person name="Almeida F.C."/>
            <person name="An C."/>
            <person name="Aqrawi P."/>
            <person name="Bretschneider A."/>
            <person name="Bryant W.B."/>
            <person name="Bucks S."/>
            <person name="Chao H."/>
            <person name="Chevignon G."/>
            <person name="Christen J.M."/>
            <person name="Clarke D.F."/>
            <person name="Dittmer N.T."/>
            <person name="Ferguson L.C.F."/>
            <person name="Garavelou S."/>
            <person name="Gordon K.H.J."/>
            <person name="Gunaratna R.T."/>
            <person name="Han Y."/>
            <person name="Hauser F."/>
            <person name="He Y."/>
            <person name="Heidel-Fischer H."/>
            <person name="Hirsh A."/>
            <person name="Hu Y."/>
            <person name="Jiang H."/>
            <person name="Kalra D."/>
            <person name="Klinner C."/>
            <person name="Konig C."/>
            <person name="Kovar C."/>
            <person name="Kroll A.R."/>
            <person name="Kuwar S.S."/>
            <person name="Lee S.L."/>
            <person name="Lehman R."/>
            <person name="Li K."/>
            <person name="Li Z."/>
            <person name="Liang H."/>
            <person name="Lovelace S."/>
            <person name="Lu Z."/>
            <person name="Mansfield J.H."/>
            <person name="McCulloch K.J."/>
            <person name="Mathew T."/>
            <person name="Morton B."/>
            <person name="Muzny D.M."/>
            <person name="Neunemann D."/>
            <person name="Ongeri F."/>
            <person name="Pauchet Y."/>
            <person name="Pu L.L."/>
            <person name="Pyrousis I."/>
            <person name="Rao X.J."/>
            <person name="Redding A."/>
            <person name="Roesel C."/>
            <person name="Sanchez-Gracia A."/>
            <person name="Schaack S."/>
            <person name="Shukla A."/>
            <person name="Tetreau G."/>
            <person name="Wang Y."/>
            <person name="Xiong G.H."/>
            <person name="Traut W."/>
            <person name="Walsh T.K."/>
            <person name="Worley K.C."/>
            <person name="Wu D."/>
            <person name="Wu W."/>
            <person name="Wu Y.Q."/>
            <person name="Zhang X."/>
            <person name="Zou Z."/>
            <person name="Zucker H."/>
            <person name="Briscoe A.D."/>
            <person name="Burmester T."/>
            <person name="Clem R.J."/>
            <person name="Feyereisen R."/>
            <person name="Grimmelikhuijzen C.J.P."/>
            <person name="Hamodrakas S.J."/>
            <person name="Hansson B.S."/>
            <person name="Huguet E."/>
            <person name="Jermiin L.S."/>
            <person name="Lan Q."/>
            <person name="Lehman H.K."/>
            <person name="Lorenzen M."/>
            <person name="Merzendorfer H."/>
            <person name="Michalopoulos I."/>
            <person name="Morton D.B."/>
            <person name="Muthukrishnan S."/>
            <person name="Oakeshott J.G."/>
            <person name="Palmer W."/>
            <person name="Park Y."/>
            <person name="Passarelli A.L."/>
            <person name="Rozas J."/>
            <person name="Schwartz L.M."/>
            <person name="Smith W."/>
            <person name="Southgate A."/>
            <person name="Vilcinskas A."/>
            <person name="Vogt R."/>
            <person name="Wang P."/>
            <person name="Werren J."/>
            <person name="Yu X.Q."/>
            <person name="Zhou J.J."/>
            <person name="Brown S.J."/>
            <person name="Scherer S.E."/>
            <person name="Richards S."/>
            <person name="Blissard G.W."/>
        </authorList>
    </citation>
    <scope>NUCLEOTIDE SEQUENCE</scope>
</reference>
<accession>A0A921ZN85</accession>
<comment type="caution">
    <text evidence="2">The sequence shown here is derived from an EMBL/GenBank/DDBJ whole genome shotgun (WGS) entry which is preliminary data.</text>
</comment>
<evidence type="ECO:0000313" key="3">
    <source>
        <dbReference type="Proteomes" id="UP000791440"/>
    </source>
</evidence>
<gene>
    <name evidence="2" type="ORF">O3G_MSEX012465</name>
</gene>
<feature type="chain" id="PRO_5038093437" evidence="1">
    <location>
        <begin position="18"/>
        <end position="161"/>
    </location>
</feature>